<comment type="caution">
    <text evidence="1">The sequence shown here is derived from an EMBL/GenBank/DDBJ whole genome shotgun (WGS) entry which is preliminary data.</text>
</comment>
<name>A0A367YU34_9ACTN</name>
<dbReference type="Proteomes" id="UP000252770">
    <property type="component" value="Unassembled WGS sequence"/>
</dbReference>
<evidence type="ECO:0000313" key="2">
    <source>
        <dbReference type="Proteomes" id="UP000252770"/>
    </source>
</evidence>
<dbReference type="PROSITE" id="PS51257">
    <property type="entry name" value="PROKAR_LIPOPROTEIN"/>
    <property type="match status" value="1"/>
</dbReference>
<dbReference type="RefSeq" id="WP_114126895.1">
    <property type="nucleotide sequence ID" value="NZ_QOUI01000007.1"/>
</dbReference>
<accession>A0A367YU34</accession>
<proteinExistence type="predicted"/>
<dbReference type="PROSITE" id="PS51318">
    <property type="entry name" value="TAT"/>
    <property type="match status" value="1"/>
</dbReference>
<protein>
    <recommendedName>
        <fullName evidence="3">Extensin-like C-terminal domain-containing protein</fullName>
    </recommendedName>
</protein>
<evidence type="ECO:0008006" key="3">
    <source>
        <dbReference type="Google" id="ProtNLM"/>
    </source>
</evidence>
<keyword evidence="2" id="KW-1185">Reference proteome</keyword>
<sequence length="260" mass="27916">MLSRRTLLAGAAAAAGAGLLSGCGSGPPLALPRPRASCVPRSSLRRTAAIGATELVYEENGRAQPFLLDAGFAAQLGGWLDWWVEHSGLPAPDQLWTFGTWIDGGGRCDSWHHAGRAFDVTSLRRDGDVQAPGRMDRVDALPAAERAAARRRYWQLVAGLSRHFADVLTSLFDQAHRNHVHVDNGRSGSALAVFTGRSDIQNRNLQAVLREVWGLGVDITGDWDRATRRAADAVLEPLGRSGDLTDEAAWDVFCTASVGA</sequence>
<dbReference type="AlphaFoldDB" id="A0A367YU34"/>
<reference evidence="1 2" key="1">
    <citation type="submission" date="2018-07" db="EMBL/GenBank/DDBJ databases">
        <title>Desertimonas flava gen. nov. sp. nov.</title>
        <authorList>
            <person name="Liu S."/>
        </authorList>
    </citation>
    <scope>NUCLEOTIDE SEQUENCE [LARGE SCALE GENOMIC DNA]</scope>
    <source>
        <strain evidence="1 2">16Sb5-5</strain>
    </source>
</reference>
<organism evidence="1 2">
    <name type="scientific">Desertihabitans brevis</name>
    <dbReference type="NCBI Taxonomy" id="2268447"/>
    <lineage>
        <taxon>Bacteria</taxon>
        <taxon>Bacillati</taxon>
        <taxon>Actinomycetota</taxon>
        <taxon>Actinomycetes</taxon>
        <taxon>Propionibacteriales</taxon>
        <taxon>Propionibacteriaceae</taxon>
        <taxon>Desertihabitans</taxon>
    </lineage>
</organism>
<dbReference type="EMBL" id="QOUI01000007">
    <property type="protein sequence ID" value="RCK69039.1"/>
    <property type="molecule type" value="Genomic_DNA"/>
</dbReference>
<dbReference type="InterPro" id="IPR006311">
    <property type="entry name" value="TAT_signal"/>
</dbReference>
<gene>
    <name evidence="1" type="ORF">DT076_11795</name>
</gene>
<evidence type="ECO:0000313" key="1">
    <source>
        <dbReference type="EMBL" id="RCK69039.1"/>
    </source>
</evidence>